<dbReference type="CDD" id="cd01089">
    <property type="entry name" value="PA2G4-like"/>
    <property type="match status" value="1"/>
</dbReference>
<dbReference type="InterPro" id="IPR036390">
    <property type="entry name" value="WH_DNA-bd_sf"/>
</dbReference>
<dbReference type="InterPro" id="IPR036388">
    <property type="entry name" value="WH-like_DNA-bd_sf"/>
</dbReference>
<dbReference type="InterPro" id="IPR036005">
    <property type="entry name" value="Creatinase/aminopeptidase-like"/>
</dbReference>
<dbReference type="Gene3D" id="1.10.10.10">
    <property type="entry name" value="Winged helix-like DNA-binding domain superfamily/Winged helix DNA-binding domain"/>
    <property type="match status" value="1"/>
</dbReference>
<protein>
    <submittedName>
        <fullName evidence="3">ERBB-3 Binding protein 1</fullName>
    </submittedName>
</protein>
<evidence type="ECO:0000313" key="3">
    <source>
        <dbReference type="EMBL" id="KAA8497497.1"/>
    </source>
</evidence>
<dbReference type="InterPro" id="IPR047113">
    <property type="entry name" value="PA2G4/ARX1"/>
</dbReference>
<evidence type="ECO:0000313" key="4">
    <source>
        <dbReference type="Proteomes" id="UP000324585"/>
    </source>
</evidence>
<feature type="domain" description="Peptidase M24" evidence="2">
    <location>
        <begin position="23"/>
        <end position="238"/>
    </location>
</feature>
<comment type="caution">
    <text evidence="3">The sequence shown here is derived from an EMBL/GenBank/DDBJ whole genome shotgun (WGS) entry which is preliminary data.</text>
</comment>
<organism evidence="3 4">
    <name type="scientific">Porphyridium purpureum</name>
    <name type="common">Red alga</name>
    <name type="synonym">Porphyridium cruentum</name>
    <dbReference type="NCBI Taxonomy" id="35688"/>
    <lineage>
        <taxon>Eukaryota</taxon>
        <taxon>Rhodophyta</taxon>
        <taxon>Bangiophyceae</taxon>
        <taxon>Porphyridiales</taxon>
        <taxon>Porphyridiaceae</taxon>
        <taxon>Porphyridium</taxon>
    </lineage>
</organism>
<reference evidence="4" key="1">
    <citation type="journal article" date="2019" name="Nat. Commun.">
        <title>Expansion of phycobilisome linker gene families in mesophilic red algae.</title>
        <authorList>
            <person name="Lee J."/>
            <person name="Kim D."/>
            <person name="Bhattacharya D."/>
            <person name="Yoon H.S."/>
        </authorList>
    </citation>
    <scope>NUCLEOTIDE SEQUENCE [LARGE SCALE GENOMIC DNA]</scope>
    <source>
        <strain evidence="4">CCMP 1328</strain>
    </source>
</reference>
<dbReference type="FunFam" id="1.10.10.10:FF:000029">
    <property type="entry name" value="Proliferation-associated 2G4, a"/>
    <property type="match status" value="1"/>
</dbReference>
<dbReference type="Gene3D" id="3.90.230.10">
    <property type="entry name" value="Creatinase/methionine aminopeptidase superfamily"/>
    <property type="match status" value="1"/>
</dbReference>
<proteinExistence type="inferred from homology"/>
<gene>
    <name evidence="3" type="ORF">FVE85_5082</name>
</gene>
<dbReference type="OrthoDB" id="5876363at2759"/>
<dbReference type="AlphaFoldDB" id="A0A5J4Z4I9"/>
<dbReference type="OMA" id="SRMFYSE"/>
<dbReference type="EMBL" id="VRMN01000001">
    <property type="protein sequence ID" value="KAA8497497.1"/>
    <property type="molecule type" value="Genomic_DNA"/>
</dbReference>
<accession>A0A5J4Z4I9</accession>
<name>A0A5J4Z4I9_PORPP</name>
<dbReference type="PANTHER" id="PTHR10804:SF11">
    <property type="entry name" value="PROLIFERATION-ASSOCIATED PROTEIN 2G4"/>
    <property type="match status" value="1"/>
</dbReference>
<evidence type="ECO:0000259" key="2">
    <source>
        <dbReference type="Pfam" id="PF00557"/>
    </source>
</evidence>
<dbReference type="InterPro" id="IPR000994">
    <property type="entry name" value="Pept_M24"/>
</dbReference>
<dbReference type="Pfam" id="PF00557">
    <property type="entry name" value="Peptidase_M24"/>
    <property type="match status" value="1"/>
</dbReference>
<dbReference type="SUPFAM" id="SSF46785">
    <property type="entry name" value="Winged helix' DNA-binding domain"/>
    <property type="match status" value="1"/>
</dbReference>
<evidence type="ECO:0000256" key="1">
    <source>
        <dbReference type="ARBA" id="ARBA00007319"/>
    </source>
</evidence>
<keyword evidence="4" id="KW-1185">Reference proteome</keyword>
<dbReference type="SUPFAM" id="SSF55920">
    <property type="entry name" value="Creatinase/aminopeptidase"/>
    <property type="match status" value="1"/>
</dbReference>
<comment type="similarity">
    <text evidence="1">Belongs to the peptidase M24 family.</text>
</comment>
<dbReference type="Proteomes" id="UP000324585">
    <property type="component" value="Unassembled WGS sequence"/>
</dbReference>
<sequence length="381" mass="41110">MDAEDEAAATKEVGIEDTDVQAKYKAAAEIANAAMDAVKQALAPGSSVAALCALGDSTMTAMTEKIYSKPVVDKASGQKVKVEKGIAFPTNIAPNNVACHLSPLDGEDMVLKAGDLVKVDLGCHVDGQVATLALTMVVPQAAGEAPEALTGAASDVVRATYAAADAVLRLMRPGKTNEEVSDVIARVAKDFGVNVVEGVLSHQMKQFVIDGNKVILAKPTPEQRVEKIEFAENEVYAIDIAMSTGEGKPKETGSRTTIFKRRADVEYSLKLKTSRQVISEIDNKFQFFPFVLRALSDEKRGKLGISEALKHEMVIGYPVLYEKEGALIARAKFTVFILPKYSLRITTFDTPPVQDSEKQIEDQLVKDLLALSVGKPEKKKK</sequence>
<dbReference type="PANTHER" id="PTHR10804">
    <property type="entry name" value="PROTEASE FAMILY M24 METHIONYL AMINOPEPTIDASE, AMINOPEPTIDASE P"/>
    <property type="match status" value="1"/>
</dbReference>